<dbReference type="Gene3D" id="2.60.120.330">
    <property type="entry name" value="B-lactam Antibiotic, Isopenicillin N Synthase, Chain"/>
    <property type="match status" value="1"/>
</dbReference>
<accession>A0A0D2ICY5</accession>
<protein>
    <recommendedName>
        <fullName evidence="4">Fe2OG dioxygenase domain-containing protein</fullName>
    </recommendedName>
</protein>
<dbReference type="SUPFAM" id="SSF51197">
    <property type="entry name" value="Clavaminate synthase-like"/>
    <property type="match status" value="1"/>
</dbReference>
<evidence type="ECO:0000313" key="5">
    <source>
        <dbReference type="EMBL" id="KIX01096.1"/>
    </source>
</evidence>
<dbReference type="GeneID" id="25298233"/>
<dbReference type="PANTHER" id="PTHR47990">
    <property type="entry name" value="2-OXOGLUTARATE (2OG) AND FE(II)-DEPENDENT OXYGENASE SUPERFAMILY PROTEIN-RELATED"/>
    <property type="match status" value="1"/>
</dbReference>
<dbReference type="GO" id="GO:0046872">
    <property type="term" value="F:metal ion binding"/>
    <property type="evidence" value="ECO:0007669"/>
    <property type="project" value="UniProtKB-KW"/>
</dbReference>
<evidence type="ECO:0000259" key="4">
    <source>
        <dbReference type="PROSITE" id="PS51471"/>
    </source>
</evidence>
<dbReference type="InterPro" id="IPR050231">
    <property type="entry name" value="Iron_ascorbate_oxido_reductase"/>
</dbReference>
<evidence type="ECO:0000256" key="1">
    <source>
        <dbReference type="ARBA" id="ARBA00008056"/>
    </source>
</evidence>
<sequence length="264" mass="28913">MPKHVNAPVSASRARSLHPRRRLDSPNPRKAPNTLRFLYYPTLLPDTDYVPEVDIRAGAHSDYGSIALLFTRPDQPGLEILGPDRSWASVPVFPPDYHSKTFPPVVVNIGDLLSYWTNGLLKSTIHRVVSTSTGTNDHPASESGVALASSAPHLGNAKDANGLGADRFSIAVFVQPHEDTELVPMPSPLVEKRAGNMKAKKVGHGGGILDAECMRTLTAGDYLSRRLQATYGNVYEREKRAAKKVLRGVWACRTAKGKQRSRMK</sequence>
<dbReference type="RefSeq" id="XP_013268232.1">
    <property type="nucleotide sequence ID" value="XM_013412778.1"/>
</dbReference>
<dbReference type="VEuPathDB" id="FungiDB:Z518_10162"/>
<dbReference type="AlphaFoldDB" id="A0A0D2ICY5"/>
<dbReference type="EMBL" id="KN847482">
    <property type="protein sequence ID" value="KIX01096.1"/>
    <property type="molecule type" value="Genomic_DNA"/>
</dbReference>
<keyword evidence="2" id="KW-0479">Metal-binding</keyword>
<comment type="similarity">
    <text evidence="1 2">Belongs to the iron/ascorbate-dependent oxidoreductase family.</text>
</comment>
<dbReference type="InterPro" id="IPR005123">
    <property type="entry name" value="Oxoglu/Fe-dep_dioxygenase_dom"/>
</dbReference>
<name>A0A0D2ICY5_9EURO</name>
<dbReference type="PROSITE" id="PS51471">
    <property type="entry name" value="FE2OG_OXY"/>
    <property type="match status" value="1"/>
</dbReference>
<feature type="domain" description="Fe2OG dioxygenase" evidence="4">
    <location>
        <begin position="31"/>
        <end position="176"/>
    </location>
</feature>
<gene>
    <name evidence="5" type="ORF">Z518_10162</name>
</gene>
<proteinExistence type="inferred from homology"/>
<dbReference type="OrthoDB" id="288590at2759"/>
<evidence type="ECO:0000313" key="6">
    <source>
        <dbReference type="Proteomes" id="UP000053617"/>
    </source>
</evidence>
<reference evidence="5 6" key="1">
    <citation type="submission" date="2015-01" db="EMBL/GenBank/DDBJ databases">
        <title>The Genome Sequence of Rhinocladiella mackenzie CBS 650.93.</title>
        <authorList>
            <consortium name="The Broad Institute Genomics Platform"/>
            <person name="Cuomo C."/>
            <person name="de Hoog S."/>
            <person name="Gorbushina A."/>
            <person name="Stielow B."/>
            <person name="Teixiera M."/>
            <person name="Abouelleil A."/>
            <person name="Chapman S.B."/>
            <person name="Priest M."/>
            <person name="Young S.K."/>
            <person name="Wortman J."/>
            <person name="Nusbaum C."/>
            <person name="Birren B."/>
        </authorList>
    </citation>
    <scope>NUCLEOTIDE SEQUENCE [LARGE SCALE GENOMIC DNA]</scope>
    <source>
        <strain evidence="5 6">CBS 650.93</strain>
    </source>
</reference>
<dbReference type="InterPro" id="IPR044861">
    <property type="entry name" value="IPNS-like_FE2OG_OXY"/>
</dbReference>
<dbReference type="HOGENOM" id="CLU_092142_0_0_1"/>
<dbReference type="Pfam" id="PF03171">
    <property type="entry name" value="2OG-FeII_Oxy"/>
    <property type="match status" value="1"/>
</dbReference>
<keyword evidence="6" id="KW-1185">Reference proteome</keyword>
<dbReference type="STRING" id="1442369.A0A0D2ICY5"/>
<evidence type="ECO:0000256" key="3">
    <source>
        <dbReference type="SAM" id="MobiDB-lite"/>
    </source>
</evidence>
<organism evidence="5 6">
    <name type="scientific">Rhinocladiella mackenziei CBS 650.93</name>
    <dbReference type="NCBI Taxonomy" id="1442369"/>
    <lineage>
        <taxon>Eukaryota</taxon>
        <taxon>Fungi</taxon>
        <taxon>Dikarya</taxon>
        <taxon>Ascomycota</taxon>
        <taxon>Pezizomycotina</taxon>
        <taxon>Eurotiomycetes</taxon>
        <taxon>Chaetothyriomycetidae</taxon>
        <taxon>Chaetothyriales</taxon>
        <taxon>Herpotrichiellaceae</taxon>
        <taxon>Rhinocladiella</taxon>
    </lineage>
</organism>
<keyword evidence="2" id="KW-0408">Iron</keyword>
<dbReference type="GO" id="GO:0016491">
    <property type="term" value="F:oxidoreductase activity"/>
    <property type="evidence" value="ECO:0007669"/>
    <property type="project" value="UniProtKB-KW"/>
</dbReference>
<feature type="region of interest" description="Disordered" evidence="3">
    <location>
        <begin position="1"/>
        <end position="30"/>
    </location>
</feature>
<evidence type="ECO:0000256" key="2">
    <source>
        <dbReference type="RuleBase" id="RU003682"/>
    </source>
</evidence>
<dbReference type="InterPro" id="IPR027443">
    <property type="entry name" value="IPNS-like_sf"/>
</dbReference>
<dbReference type="Proteomes" id="UP000053617">
    <property type="component" value="Unassembled WGS sequence"/>
</dbReference>
<keyword evidence="2" id="KW-0560">Oxidoreductase</keyword>